<keyword evidence="1" id="KW-0812">Transmembrane</keyword>
<accession>A0ABU0K2G1</accession>
<protein>
    <submittedName>
        <fullName evidence="2">Uncharacterized protein</fullName>
    </submittedName>
</protein>
<comment type="caution">
    <text evidence="2">The sequence shown here is derived from an EMBL/GenBank/DDBJ whole genome shotgun (WGS) entry which is preliminary data.</text>
</comment>
<name>A0ABU0K2G1_9BACL</name>
<organism evidence="2 3">
    <name type="scientific">Guptibacillus hwajinpoensis</name>
    <dbReference type="NCBI Taxonomy" id="208199"/>
    <lineage>
        <taxon>Bacteria</taxon>
        <taxon>Bacillati</taxon>
        <taxon>Bacillota</taxon>
        <taxon>Bacilli</taxon>
        <taxon>Bacillales</taxon>
        <taxon>Guptibacillaceae</taxon>
        <taxon>Guptibacillus</taxon>
    </lineage>
</organism>
<dbReference type="Proteomes" id="UP001226720">
    <property type="component" value="Unassembled WGS sequence"/>
</dbReference>
<dbReference type="GeneID" id="301325681"/>
<evidence type="ECO:0000256" key="1">
    <source>
        <dbReference type="SAM" id="Phobius"/>
    </source>
</evidence>
<dbReference type="EMBL" id="JAUSWM010000002">
    <property type="protein sequence ID" value="MDQ0482666.1"/>
    <property type="molecule type" value="Genomic_DNA"/>
</dbReference>
<sequence>MKGSWLTPEEIQYKRERKEKMIYLLLPVTAILIGAVIAFLTQMTY</sequence>
<dbReference type="RefSeq" id="WP_301550435.1">
    <property type="nucleotide sequence ID" value="NZ_JAQRMZ010000001.1"/>
</dbReference>
<proteinExistence type="predicted"/>
<keyword evidence="1" id="KW-0472">Membrane</keyword>
<keyword evidence="1" id="KW-1133">Transmembrane helix</keyword>
<keyword evidence="3" id="KW-1185">Reference proteome</keyword>
<gene>
    <name evidence="2" type="ORF">QO000_001635</name>
</gene>
<reference evidence="2" key="1">
    <citation type="submission" date="2023-07" db="EMBL/GenBank/DDBJ databases">
        <title>Genomic Encyclopedia of Type Strains, Phase IV (KMG-IV): sequencing the most valuable type-strain genomes for metagenomic binning, comparative biology and taxonomic classification.</title>
        <authorList>
            <person name="Goeker M."/>
        </authorList>
    </citation>
    <scope>NUCLEOTIDE SEQUENCE [LARGE SCALE GENOMIC DNA]</scope>
    <source>
        <strain evidence="2">JSM 076093</strain>
    </source>
</reference>
<evidence type="ECO:0000313" key="3">
    <source>
        <dbReference type="Proteomes" id="UP001226720"/>
    </source>
</evidence>
<evidence type="ECO:0000313" key="2">
    <source>
        <dbReference type="EMBL" id="MDQ0482666.1"/>
    </source>
</evidence>
<feature type="transmembrane region" description="Helical" evidence="1">
    <location>
        <begin position="21"/>
        <end position="40"/>
    </location>
</feature>